<comment type="caution">
    <text evidence="5">The sequence shown here is derived from an EMBL/GenBank/DDBJ whole genome shotgun (WGS) entry which is preliminary data.</text>
</comment>
<dbReference type="InterPro" id="IPR011991">
    <property type="entry name" value="ArsR-like_HTH"/>
</dbReference>
<feature type="domain" description="HTH arsR-type" evidence="4">
    <location>
        <begin position="10"/>
        <end position="104"/>
    </location>
</feature>
<reference evidence="5 6" key="1">
    <citation type="submission" date="2018-08" db="EMBL/GenBank/DDBJ databases">
        <title>Vibrio isolated from the Eastern China Marginal Seas.</title>
        <authorList>
            <person name="Li Y."/>
        </authorList>
    </citation>
    <scope>NUCLEOTIDE SEQUENCE [LARGE SCALE GENOMIC DNA]</scope>
    <source>
        <strain evidence="5 6">BEI233</strain>
    </source>
</reference>
<dbReference type="EMBL" id="QVMU01000001">
    <property type="protein sequence ID" value="RJX75443.1"/>
    <property type="molecule type" value="Genomic_DNA"/>
</dbReference>
<dbReference type="Gene3D" id="1.10.10.10">
    <property type="entry name" value="Winged helix-like DNA-binding domain superfamily/Winged helix DNA-binding domain"/>
    <property type="match status" value="1"/>
</dbReference>
<evidence type="ECO:0000313" key="5">
    <source>
        <dbReference type="EMBL" id="RJX75443.1"/>
    </source>
</evidence>
<dbReference type="GO" id="GO:0003700">
    <property type="term" value="F:DNA-binding transcription factor activity"/>
    <property type="evidence" value="ECO:0007669"/>
    <property type="project" value="InterPro"/>
</dbReference>
<evidence type="ECO:0000256" key="2">
    <source>
        <dbReference type="ARBA" id="ARBA00023125"/>
    </source>
</evidence>
<dbReference type="SMART" id="SM00418">
    <property type="entry name" value="HTH_ARSR"/>
    <property type="match status" value="1"/>
</dbReference>
<name>A0A3A6QSU6_9VIBR</name>
<dbReference type="InterPro" id="IPR036388">
    <property type="entry name" value="WH-like_DNA-bd_sf"/>
</dbReference>
<accession>A0A3A6QSU6</accession>
<evidence type="ECO:0000259" key="4">
    <source>
        <dbReference type="PROSITE" id="PS50987"/>
    </source>
</evidence>
<keyword evidence="6" id="KW-1185">Reference proteome</keyword>
<gene>
    <name evidence="5" type="ORF">DZ860_01815</name>
</gene>
<dbReference type="InterPro" id="IPR051081">
    <property type="entry name" value="HTH_MetalResp_TranReg"/>
</dbReference>
<evidence type="ECO:0000256" key="3">
    <source>
        <dbReference type="ARBA" id="ARBA00023163"/>
    </source>
</evidence>
<organism evidence="5 6">
    <name type="scientific">Vibrio sinensis</name>
    <dbReference type="NCBI Taxonomy" id="2302434"/>
    <lineage>
        <taxon>Bacteria</taxon>
        <taxon>Pseudomonadati</taxon>
        <taxon>Pseudomonadota</taxon>
        <taxon>Gammaproteobacteria</taxon>
        <taxon>Vibrionales</taxon>
        <taxon>Vibrionaceae</taxon>
        <taxon>Vibrio</taxon>
    </lineage>
</organism>
<dbReference type="PANTHER" id="PTHR33154:SF28">
    <property type="entry name" value="HTH-TYPE TRANSCRIPTIONAL REGULATOR YGAV-RELATED"/>
    <property type="match status" value="1"/>
</dbReference>
<keyword evidence="3" id="KW-0804">Transcription</keyword>
<dbReference type="NCBIfam" id="NF033788">
    <property type="entry name" value="HTH_metalloreg"/>
    <property type="match status" value="1"/>
</dbReference>
<dbReference type="PANTHER" id="PTHR33154">
    <property type="entry name" value="TRANSCRIPTIONAL REGULATOR, ARSR FAMILY"/>
    <property type="match status" value="1"/>
</dbReference>
<dbReference type="PROSITE" id="PS50987">
    <property type="entry name" value="HTH_ARSR_2"/>
    <property type="match status" value="1"/>
</dbReference>
<evidence type="ECO:0000256" key="1">
    <source>
        <dbReference type="ARBA" id="ARBA00023015"/>
    </source>
</evidence>
<proteinExistence type="predicted"/>
<dbReference type="PRINTS" id="PR00778">
    <property type="entry name" value="HTHARSR"/>
</dbReference>
<evidence type="ECO:0000313" key="6">
    <source>
        <dbReference type="Proteomes" id="UP000273252"/>
    </source>
</evidence>
<keyword evidence="2" id="KW-0238">DNA-binding</keyword>
<keyword evidence="1" id="KW-0805">Transcription regulation</keyword>
<dbReference type="Pfam" id="PF01022">
    <property type="entry name" value="HTH_5"/>
    <property type="match status" value="1"/>
</dbReference>
<dbReference type="Proteomes" id="UP000273252">
    <property type="component" value="Unassembled WGS sequence"/>
</dbReference>
<dbReference type="AlphaFoldDB" id="A0A3A6QSU6"/>
<dbReference type="SUPFAM" id="SSF46785">
    <property type="entry name" value="Winged helix' DNA-binding domain"/>
    <property type="match status" value="1"/>
</dbReference>
<dbReference type="InterPro" id="IPR036390">
    <property type="entry name" value="WH_DNA-bd_sf"/>
</dbReference>
<dbReference type="GO" id="GO:0003677">
    <property type="term" value="F:DNA binding"/>
    <property type="evidence" value="ECO:0007669"/>
    <property type="project" value="UniProtKB-KW"/>
</dbReference>
<dbReference type="CDD" id="cd00090">
    <property type="entry name" value="HTH_ARSR"/>
    <property type="match status" value="1"/>
</dbReference>
<dbReference type="OrthoDB" id="9796124at2"/>
<protein>
    <submittedName>
        <fullName evidence="5">Transcriptional regulator</fullName>
    </submittedName>
</protein>
<dbReference type="RefSeq" id="WP_120029200.1">
    <property type="nucleotide sequence ID" value="NZ_QVMU01000001.1"/>
</dbReference>
<sequence length="106" mass="11713">MSTQPLSMSEMQDRTIEAAELLKVMAHPERLMVLCQLTQGEVGVGELLQASTLSQSAFSQHLTVLRKHNLIAARKASQQVFYSLADPRVQVLIGSLHSVFCCDKQS</sequence>
<dbReference type="InterPro" id="IPR001845">
    <property type="entry name" value="HTH_ArsR_DNA-bd_dom"/>
</dbReference>